<gene>
    <name evidence="2" type="ORF">CNMCM6805_000657</name>
</gene>
<reference evidence="2" key="2">
    <citation type="submission" date="2020-04" db="EMBL/GenBank/DDBJ databases">
        <authorList>
            <person name="Santos R.A.C."/>
            <person name="Steenwyk J.L."/>
            <person name="Rivero-Menendez O."/>
            <person name="Mead M.E."/>
            <person name="Silva L.P."/>
            <person name="Bastos R.W."/>
            <person name="Alastruey-Izquierdo A."/>
            <person name="Goldman G.H."/>
            <person name="Rokas A."/>
        </authorList>
    </citation>
    <scope>NUCLEOTIDE SEQUENCE</scope>
    <source>
        <strain evidence="2">CNM-CM6805</strain>
    </source>
</reference>
<evidence type="ECO:0000313" key="2">
    <source>
        <dbReference type="EMBL" id="KAF4230622.1"/>
    </source>
</evidence>
<comment type="caution">
    <text evidence="2">The sequence shown here is derived from an EMBL/GenBank/DDBJ whole genome shotgun (WGS) entry which is preliminary data.</text>
</comment>
<protein>
    <recommendedName>
        <fullName evidence="4">Myb-like domain-containing protein</fullName>
    </recommendedName>
</protein>
<dbReference type="Proteomes" id="UP000653565">
    <property type="component" value="Unassembled WGS sequence"/>
</dbReference>
<evidence type="ECO:0000256" key="1">
    <source>
        <dbReference type="SAM" id="Coils"/>
    </source>
</evidence>
<feature type="coiled-coil region" evidence="1">
    <location>
        <begin position="120"/>
        <end position="154"/>
    </location>
</feature>
<organism evidence="2 3">
    <name type="scientific">Aspergillus fumigatiaffinis</name>
    <dbReference type="NCBI Taxonomy" id="340414"/>
    <lineage>
        <taxon>Eukaryota</taxon>
        <taxon>Fungi</taxon>
        <taxon>Dikarya</taxon>
        <taxon>Ascomycota</taxon>
        <taxon>Pezizomycotina</taxon>
        <taxon>Eurotiomycetes</taxon>
        <taxon>Eurotiomycetidae</taxon>
        <taxon>Eurotiales</taxon>
        <taxon>Aspergillaceae</taxon>
        <taxon>Aspergillus</taxon>
        <taxon>Aspergillus subgen. Fumigati</taxon>
    </lineage>
</organism>
<keyword evidence="3" id="KW-1185">Reference proteome</keyword>
<sequence length="172" mass="20001">MNSDESSSVASGHNKAYYESEERLLIELKSSGLSWREIELEYNKNVQTDRQRTASALENKWRQLCRDLQLQELTDNSLIDTWALVRNLFSREENHLQQIARLERSLANAGHRNHQDRTAYNSLHQQYESLYQAYTDLQAEHERLKQDLAALQRQCCHKQAENPNVESAQAGA</sequence>
<dbReference type="EMBL" id="JAAAPX010000114">
    <property type="protein sequence ID" value="KAF4230622.1"/>
    <property type="molecule type" value="Genomic_DNA"/>
</dbReference>
<keyword evidence="1" id="KW-0175">Coiled coil</keyword>
<accession>A0A8H4H9U7</accession>
<dbReference type="OrthoDB" id="4497602at2759"/>
<proteinExistence type="predicted"/>
<evidence type="ECO:0000313" key="3">
    <source>
        <dbReference type="Proteomes" id="UP000653565"/>
    </source>
</evidence>
<reference evidence="2" key="1">
    <citation type="journal article" date="2020" name="bioRxiv">
        <title>Genomic and phenotypic heterogeneity of clinical isolates of the human pathogens Aspergillus fumigatus, Aspergillus lentulus and Aspergillus fumigatiaffinis.</title>
        <authorList>
            <person name="dos Santos R.A.C."/>
            <person name="Steenwyk J.L."/>
            <person name="Rivero-Menendez O."/>
            <person name="Mead M.E."/>
            <person name="Silva L.P."/>
            <person name="Bastos R.W."/>
            <person name="Alastruey-Izquierdo A."/>
            <person name="Goldman G.H."/>
            <person name="Rokas A."/>
        </authorList>
    </citation>
    <scope>NUCLEOTIDE SEQUENCE</scope>
    <source>
        <strain evidence="2">CNM-CM6805</strain>
    </source>
</reference>
<name>A0A8H4H9U7_9EURO</name>
<evidence type="ECO:0008006" key="4">
    <source>
        <dbReference type="Google" id="ProtNLM"/>
    </source>
</evidence>
<dbReference type="AlphaFoldDB" id="A0A8H4H9U7"/>